<keyword evidence="10" id="KW-0819">tRNA processing</keyword>
<evidence type="ECO:0000256" key="9">
    <source>
        <dbReference type="ARBA" id="ARBA00022691"/>
    </source>
</evidence>
<sequence>MEFSVSPFLEPGERTKAGSLAIVSLARDDFDPLLLEKSSGAVDGYAEGATLNTRFGSFPHSTLLDIPWGSQVRASAVDTGSRGRKRRLETTDDDTPAASQDENSKAPVIRATLASSGFIYILRPSPELWTSSLPHRTQVVYTPDYSYILQRIRARPGTRIIEAGAGSGSFSHASARAVYNGYPKDETDTRGKVFSFEFNEDRFHKMAEEIESHFLTGIVQIQHRDVYRDGFLVDGKSPNATAIFLDLPAPWKALQHLSRRGGASPLDPKQSVHICTFSPCIEQVSRTVTELRTLGWTDVDMVEISQRRLNVTRERVGVNMPNERGNTQTPADVLEAVTKLRKVNQQNQKFQKAQLAQHTKTPTDPMDLDSSGAASEETPPFDGKDKDDQDKPWMQGRLIHRSESDLKTHTSYLVFAVLPPEWTDEDEAKALAKWPCGQESKVIGNVDKESRKREKREMLASRTKKRKVKGKQLDAQTEKHFGEVINMQLLVPRLVNMPTEITPGRFLQQRPAHPTGNRINSGGGTSNFKLQPAQTIILHFVFFFPPRHRPTQPDDTPPSMTSTIGIPIKLLNEAQHFYRGISLLSRLHLARRTAASFLKVRFPSRTRPAHYMVATQLARNRESTVTNSACRVAEDNMNVQLKDITVTARDGRVSHLDQVYIRGSHVRFFIVPDMLRNAPMFRSSNLRGRGVGMARGRATVSRARAGGRGGAR</sequence>
<dbReference type="Proteomes" id="UP000001610">
    <property type="component" value="Unassembled WGS sequence"/>
</dbReference>
<evidence type="ECO:0000256" key="13">
    <source>
        <dbReference type="ARBA" id="ARBA00023274"/>
    </source>
</evidence>
<feature type="domain" description="Sm" evidence="16">
    <location>
        <begin position="634"/>
        <end position="670"/>
    </location>
</feature>
<organism evidence="18 19">
    <name type="scientific">Cordyceps militaris (strain CM01)</name>
    <name type="common">Caterpillar fungus</name>
    <dbReference type="NCBI Taxonomy" id="983644"/>
    <lineage>
        <taxon>Eukaryota</taxon>
        <taxon>Fungi</taxon>
        <taxon>Dikarya</taxon>
        <taxon>Ascomycota</taxon>
        <taxon>Pezizomycotina</taxon>
        <taxon>Sordariomycetes</taxon>
        <taxon>Hypocreomycetidae</taxon>
        <taxon>Hypocreales</taxon>
        <taxon>Cordycipitaceae</taxon>
        <taxon>Cordyceps</taxon>
    </lineage>
</organism>
<dbReference type="PROSITE" id="PS51620">
    <property type="entry name" value="SAM_TRM61"/>
    <property type="match status" value="1"/>
</dbReference>
<dbReference type="FunFam" id="2.30.30.100:FF:000002">
    <property type="entry name" value="Small nuclear ribonucleoprotein Sm D3"/>
    <property type="match status" value="1"/>
</dbReference>
<dbReference type="GeneID" id="18169103"/>
<dbReference type="GO" id="GO:0005829">
    <property type="term" value="C:cytosol"/>
    <property type="evidence" value="ECO:0007669"/>
    <property type="project" value="UniProtKB-SubCell"/>
</dbReference>
<evidence type="ECO:0000256" key="5">
    <source>
        <dbReference type="ARBA" id="ARBA00015963"/>
    </source>
</evidence>
<evidence type="ECO:0000256" key="11">
    <source>
        <dbReference type="ARBA" id="ARBA00023187"/>
    </source>
</evidence>
<evidence type="ECO:0000256" key="15">
    <source>
        <dbReference type="SAM" id="MobiDB-lite"/>
    </source>
</evidence>
<keyword evidence="19" id="KW-1185">Reference proteome</keyword>
<feature type="compositionally biased region" description="Basic and acidic residues" evidence="15">
    <location>
        <begin position="448"/>
        <end position="459"/>
    </location>
</feature>
<gene>
    <name evidence="18" type="ORF">CCM_07092</name>
</gene>
<dbReference type="KEGG" id="cmt:CCM_07092"/>
<keyword evidence="7" id="KW-0507">mRNA processing</keyword>
<comment type="similarity">
    <text evidence="3">Belongs to the snRNP core protein family.</text>
</comment>
<evidence type="ECO:0000313" key="19">
    <source>
        <dbReference type="Proteomes" id="UP000001610"/>
    </source>
</evidence>
<keyword evidence="9" id="KW-0949">S-adenosyl-L-methionine</keyword>
<dbReference type="Pfam" id="PF01423">
    <property type="entry name" value="LSM"/>
    <property type="match status" value="1"/>
</dbReference>
<evidence type="ECO:0000256" key="4">
    <source>
        <dbReference type="ARBA" id="ARBA00012796"/>
    </source>
</evidence>
<keyword evidence="13" id="KW-0687">Ribonucleoprotein</keyword>
<dbReference type="OrthoDB" id="1925287at2759"/>
<dbReference type="eggNOG" id="KOG3172">
    <property type="taxonomic scope" value="Eukaryota"/>
</dbReference>
<dbReference type="SUPFAM" id="SSF53335">
    <property type="entry name" value="S-adenosyl-L-methionine-dependent methyltransferases"/>
    <property type="match status" value="1"/>
</dbReference>
<dbReference type="GO" id="GO:0030488">
    <property type="term" value="P:tRNA methylation"/>
    <property type="evidence" value="ECO:0007669"/>
    <property type="project" value="InterPro"/>
</dbReference>
<evidence type="ECO:0000313" key="18">
    <source>
        <dbReference type="EMBL" id="EGX90672.1"/>
    </source>
</evidence>
<feature type="domain" description="tRNA (adenine(58)-N(1))-methyltransferase catalytic subunit TRM61 C-terminal" evidence="17">
    <location>
        <begin position="117"/>
        <end position="417"/>
    </location>
</feature>
<evidence type="ECO:0000256" key="3">
    <source>
        <dbReference type="ARBA" id="ARBA00008146"/>
    </source>
</evidence>
<dbReference type="InterPro" id="IPR034099">
    <property type="entry name" value="SmD3"/>
</dbReference>
<keyword evidence="6 18" id="KW-0489">Methyltransferase</keyword>
<dbReference type="InterPro" id="IPR010920">
    <property type="entry name" value="LSM_dom_sf"/>
</dbReference>
<feature type="compositionally biased region" description="Polar residues" evidence="15">
    <location>
        <begin position="346"/>
        <end position="362"/>
    </location>
</feature>
<dbReference type="InterPro" id="IPR001163">
    <property type="entry name" value="Sm_dom_euk/arc"/>
</dbReference>
<dbReference type="GO" id="GO:0000387">
    <property type="term" value="P:spliceosomal snRNP assembly"/>
    <property type="evidence" value="ECO:0007669"/>
    <property type="project" value="InterPro"/>
</dbReference>
<feature type="region of interest" description="Disordered" evidence="15">
    <location>
        <begin position="448"/>
        <end position="473"/>
    </location>
</feature>
<dbReference type="CDD" id="cd01721">
    <property type="entry name" value="Sm_D3"/>
    <property type="match status" value="1"/>
</dbReference>
<dbReference type="STRING" id="983644.G3JLU8"/>
<protein>
    <recommendedName>
        <fullName evidence="5">tRNA (adenine(58)-N(1))-methyltransferase catalytic subunit TRM61</fullName>
        <ecNumber evidence="4">2.1.1.220</ecNumber>
    </recommendedName>
    <alternativeName>
        <fullName evidence="14">tRNA(m1A58)-methyltransferase subunit TRM61</fullName>
    </alternativeName>
</protein>
<name>G3JLU8_CORMM</name>
<reference evidence="18 19" key="1">
    <citation type="journal article" date="2011" name="Genome Biol.">
        <title>Genome sequence of the insect pathogenic fungus Cordyceps militaris, a valued traditional Chinese medicine.</title>
        <authorList>
            <person name="Zheng P."/>
            <person name="Xia Y."/>
            <person name="Xiao G."/>
            <person name="Xiong C."/>
            <person name="Hu X."/>
            <person name="Zhang S."/>
            <person name="Zheng H."/>
            <person name="Huang Y."/>
            <person name="Zhou Y."/>
            <person name="Wang S."/>
            <person name="Zhao G.P."/>
            <person name="Liu X."/>
            <person name="St Leger R.J."/>
            <person name="Wang C."/>
        </authorList>
    </citation>
    <scope>NUCLEOTIDE SEQUENCE [LARGE SCALE GENOMIC DNA]</scope>
    <source>
        <strain evidence="18 19">CM01</strain>
    </source>
</reference>
<dbReference type="InterPro" id="IPR029063">
    <property type="entry name" value="SAM-dependent_MTases_sf"/>
</dbReference>
<keyword evidence="12" id="KW-0539">Nucleus</keyword>
<evidence type="ECO:0000256" key="8">
    <source>
        <dbReference type="ARBA" id="ARBA00022679"/>
    </source>
</evidence>
<proteinExistence type="inferred from homology"/>
<feature type="compositionally biased region" description="Basic and acidic residues" evidence="15">
    <location>
        <begin position="382"/>
        <end position="391"/>
    </location>
</feature>
<evidence type="ECO:0000256" key="10">
    <source>
        <dbReference type="ARBA" id="ARBA00022694"/>
    </source>
</evidence>
<evidence type="ECO:0000256" key="1">
    <source>
        <dbReference type="ARBA" id="ARBA00004123"/>
    </source>
</evidence>
<dbReference type="HOGENOM" id="CLU_025402_2_0_1"/>
<accession>G3JLU8</accession>
<dbReference type="EC" id="2.1.1.220" evidence="4"/>
<evidence type="ECO:0000259" key="16">
    <source>
        <dbReference type="Pfam" id="PF01423"/>
    </source>
</evidence>
<dbReference type="InterPro" id="IPR014816">
    <property type="entry name" value="tRNA_MeTrfase_Gcd14"/>
</dbReference>
<feature type="region of interest" description="Disordered" evidence="15">
    <location>
        <begin position="76"/>
        <end position="105"/>
    </location>
</feature>
<dbReference type="GO" id="GO:0031515">
    <property type="term" value="C:tRNA (m1A) methyltransferase complex"/>
    <property type="evidence" value="ECO:0007669"/>
    <property type="project" value="InterPro"/>
</dbReference>
<dbReference type="Gene3D" id="3.10.330.20">
    <property type="match status" value="1"/>
</dbReference>
<evidence type="ECO:0000256" key="6">
    <source>
        <dbReference type="ARBA" id="ARBA00022603"/>
    </source>
</evidence>
<dbReference type="GO" id="GO:0005685">
    <property type="term" value="C:U1 snRNP"/>
    <property type="evidence" value="ECO:0007669"/>
    <property type="project" value="UniProtKB-ARBA"/>
</dbReference>
<dbReference type="GO" id="GO:0160107">
    <property type="term" value="F:tRNA (adenine(58)-N1)-methyltransferase activity"/>
    <property type="evidence" value="ECO:0007669"/>
    <property type="project" value="UniProtKB-EC"/>
</dbReference>
<dbReference type="RefSeq" id="XP_006672293.1">
    <property type="nucleotide sequence ID" value="XM_006672230.1"/>
</dbReference>
<keyword evidence="11" id="KW-0508">mRNA splicing</keyword>
<evidence type="ECO:0000256" key="14">
    <source>
        <dbReference type="ARBA" id="ARBA00033309"/>
    </source>
</evidence>
<dbReference type="eggNOG" id="KOG2915">
    <property type="taxonomic scope" value="Eukaryota"/>
</dbReference>
<dbReference type="Pfam" id="PF08704">
    <property type="entry name" value="GCD14"/>
    <property type="match status" value="1"/>
</dbReference>
<dbReference type="VEuPathDB" id="FungiDB:CCM_07092"/>
<dbReference type="InParanoid" id="G3JLU8"/>
<evidence type="ECO:0000256" key="2">
    <source>
        <dbReference type="ARBA" id="ARBA00004514"/>
    </source>
</evidence>
<evidence type="ECO:0000256" key="7">
    <source>
        <dbReference type="ARBA" id="ARBA00022664"/>
    </source>
</evidence>
<dbReference type="PANTHER" id="PTHR12133:SF2">
    <property type="entry name" value="TRNA (ADENINE(58)-N(1))-METHYLTRANSFERASE CATALYTIC SUBUNIT TRMT61A"/>
    <property type="match status" value="1"/>
</dbReference>
<dbReference type="EMBL" id="JH126403">
    <property type="protein sequence ID" value="EGX90672.1"/>
    <property type="molecule type" value="Genomic_DNA"/>
</dbReference>
<dbReference type="Gene3D" id="3.40.50.150">
    <property type="entry name" value="Vaccinia Virus protein VP39"/>
    <property type="match status" value="1"/>
</dbReference>
<dbReference type="GO" id="GO:0005681">
    <property type="term" value="C:spliceosomal complex"/>
    <property type="evidence" value="ECO:0007669"/>
    <property type="project" value="InterPro"/>
</dbReference>
<comment type="subcellular location">
    <subcellularLocation>
        <location evidence="2">Cytoplasm</location>
        <location evidence="2">Cytosol</location>
    </subcellularLocation>
    <subcellularLocation>
        <location evidence="1">Nucleus</location>
    </subcellularLocation>
</comment>
<dbReference type="InterPro" id="IPR049470">
    <property type="entry name" value="TRM61_C"/>
</dbReference>
<dbReference type="SUPFAM" id="SSF50182">
    <property type="entry name" value="Sm-like ribonucleoproteins"/>
    <property type="match status" value="1"/>
</dbReference>
<dbReference type="AlphaFoldDB" id="G3JLU8"/>
<dbReference type="PANTHER" id="PTHR12133">
    <property type="entry name" value="TRNA (ADENINE(58)-N(1))-METHYLTRANSFERASE"/>
    <property type="match status" value="1"/>
</dbReference>
<feature type="region of interest" description="Disordered" evidence="15">
    <location>
        <begin position="346"/>
        <end position="392"/>
    </location>
</feature>
<evidence type="ECO:0000256" key="12">
    <source>
        <dbReference type="ARBA" id="ARBA00023242"/>
    </source>
</evidence>
<dbReference type="Gene3D" id="2.30.30.100">
    <property type="match status" value="1"/>
</dbReference>
<keyword evidence="8 18" id="KW-0808">Transferase</keyword>
<evidence type="ECO:0000259" key="17">
    <source>
        <dbReference type="Pfam" id="PF08704"/>
    </source>
</evidence>
<dbReference type="FunCoup" id="G3JLU8">
    <property type="interactions" value="569"/>
</dbReference>